<dbReference type="AlphaFoldDB" id="A0A6A5S5T7"/>
<gene>
    <name evidence="1" type="ORF">EJ02DRAFT_360127</name>
</gene>
<organism evidence="1 2">
    <name type="scientific">Clathrospora elynae</name>
    <dbReference type="NCBI Taxonomy" id="706981"/>
    <lineage>
        <taxon>Eukaryota</taxon>
        <taxon>Fungi</taxon>
        <taxon>Dikarya</taxon>
        <taxon>Ascomycota</taxon>
        <taxon>Pezizomycotina</taxon>
        <taxon>Dothideomycetes</taxon>
        <taxon>Pleosporomycetidae</taxon>
        <taxon>Pleosporales</taxon>
        <taxon>Diademaceae</taxon>
        <taxon>Clathrospora</taxon>
    </lineage>
</organism>
<dbReference type="Proteomes" id="UP000800038">
    <property type="component" value="Unassembled WGS sequence"/>
</dbReference>
<dbReference type="EMBL" id="ML976217">
    <property type="protein sequence ID" value="KAF1936021.1"/>
    <property type="molecule type" value="Genomic_DNA"/>
</dbReference>
<proteinExistence type="predicted"/>
<dbReference type="Gene3D" id="3.30.70.100">
    <property type="match status" value="1"/>
</dbReference>
<dbReference type="OrthoDB" id="265717at2759"/>
<sequence length="296" mass="32569">MPLCTLHLLALDHTTPNPFSLFLFTLKALHVSPLIISRVIRWIILPSKLSTEHLLGRNIHWDILLILPDTSPLPQDLQKLVQHHWSVTAGVPSRLIQDFPSKNNALLHPDPSSVPKLSEKTCKKTTESSQSLELSDELDAWIETFVKGSGKEARGAVSMFNLLAFNPGMKSEYLKYGAAFAKSIGSKHGGNAKIVGNATHVNGSTVSESNSRAAENGVDSKGDIGTRKDNWDEIALAHYPSILHFRDMLASEEYQVVNKRYRVPSLRDTCILMTSEIAVEGLLGDERGKTEGGAKL</sequence>
<evidence type="ECO:0000313" key="2">
    <source>
        <dbReference type="Proteomes" id="UP000800038"/>
    </source>
</evidence>
<keyword evidence="2" id="KW-1185">Reference proteome</keyword>
<evidence type="ECO:0000313" key="1">
    <source>
        <dbReference type="EMBL" id="KAF1936021.1"/>
    </source>
</evidence>
<name>A0A6A5S5T7_9PLEO</name>
<dbReference type="PANTHER" id="PTHR40257">
    <property type="match status" value="1"/>
</dbReference>
<protein>
    <submittedName>
        <fullName evidence="1">Uncharacterized protein</fullName>
    </submittedName>
</protein>
<reference evidence="1" key="1">
    <citation type="journal article" date="2020" name="Stud. Mycol.">
        <title>101 Dothideomycetes genomes: a test case for predicting lifestyles and emergence of pathogens.</title>
        <authorList>
            <person name="Haridas S."/>
            <person name="Albert R."/>
            <person name="Binder M."/>
            <person name="Bloem J."/>
            <person name="Labutti K."/>
            <person name="Salamov A."/>
            <person name="Andreopoulos B."/>
            <person name="Baker S."/>
            <person name="Barry K."/>
            <person name="Bills G."/>
            <person name="Bluhm B."/>
            <person name="Cannon C."/>
            <person name="Castanera R."/>
            <person name="Culley D."/>
            <person name="Daum C."/>
            <person name="Ezra D."/>
            <person name="Gonzalez J."/>
            <person name="Henrissat B."/>
            <person name="Kuo A."/>
            <person name="Liang C."/>
            <person name="Lipzen A."/>
            <person name="Lutzoni F."/>
            <person name="Magnuson J."/>
            <person name="Mondo S."/>
            <person name="Nolan M."/>
            <person name="Ohm R."/>
            <person name="Pangilinan J."/>
            <person name="Park H.-J."/>
            <person name="Ramirez L."/>
            <person name="Alfaro M."/>
            <person name="Sun H."/>
            <person name="Tritt A."/>
            <person name="Yoshinaga Y."/>
            <person name="Zwiers L.-H."/>
            <person name="Turgeon B."/>
            <person name="Goodwin S."/>
            <person name="Spatafora J."/>
            <person name="Crous P."/>
            <person name="Grigoriev I."/>
        </authorList>
    </citation>
    <scope>NUCLEOTIDE SEQUENCE</scope>
    <source>
        <strain evidence="1">CBS 161.51</strain>
    </source>
</reference>
<dbReference type="PANTHER" id="PTHR40257:SF1">
    <property type="entry name" value="DUF1330 DOMAIN-CONTAINING PROTEIN"/>
    <property type="match status" value="1"/>
</dbReference>
<accession>A0A6A5S5T7</accession>